<gene>
    <name evidence="1" type="ORF">ACFSCZ_13365</name>
</gene>
<dbReference type="EMBL" id="JBHUEO010000041">
    <property type="protein sequence ID" value="MFD1707710.1"/>
    <property type="molecule type" value="Genomic_DNA"/>
</dbReference>
<name>A0ABW4KNA9_9BACI</name>
<dbReference type="RefSeq" id="WP_380774506.1">
    <property type="nucleotide sequence ID" value="NZ_JBHUEO010000041.1"/>
</dbReference>
<protein>
    <submittedName>
        <fullName evidence="1">Uncharacterized protein</fullName>
    </submittedName>
</protein>
<evidence type="ECO:0000313" key="2">
    <source>
        <dbReference type="Proteomes" id="UP001597301"/>
    </source>
</evidence>
<keyword evidence="2" id="KW-1185">Reference proteome</keyword>
<reference evidence="2" key="1">
    <citation type="journal article" date="2019" name="Int. J. Syst. Evol. Microbiol.">
        <title>The Global Catalogue of Microorganisms (GCM) 10K type strain sequencing project: providing services to taxonomists for standard genome sequencing and annotation.</title>
        <authorList>
            <consortium name="The Broad Institute Genomics Platform"/>
            <consortium name="The Broad Institute Genome Sequencing Center for Infectious Disease"/>
            <person name="Wu L."/>
            <person name="Ma J."/>
        </authorList>
    </citation>
    <scope>NUCLEOTIDE SEQUENCE [LARGE SCALE GENOMIC DNA]</scope>
    <source>
        <strain evidence="2">CGMCC 1.12295</strain>
    </source>
</reference>
<proteinExistence type="predicted"/>
<comment type="caution">
    <text evidence="1">The sequence shown here is derived from an EMBL/GenBank/DDBJ whole genome shotgun (WGS) entry which is preliminary data.</text>
</comment>
<evidence type="ECO:0000313" key="1">
    <source>
        <dbReference type="EMBL" id="MFD1707710.1"/>
    </source>
</evidence>
<accession>A0ABW4KNA9</accession>
<sequence length="114" mass="13721">MTVYVYQTFQIKQENFKEGMKNLHHMKNYRNKHYNHMVELLTPLTGQDHTYALLAKYQGLAEMELQNKKMFDDEKYVELVGNFFLKHIVQGSMSTQFYRVTEEDKSKNEEEDDE</sequence>
<dbReference type="Proteomes" id="UP001597301">
    <property type="component" value="Unassembled WGS sequence"/>
</dbReference>
<dbReference type="Gene3D" id="3.30.70.100">
    <property type="match status" value="1"/>
</dbReference>
<organism evidence="1 2">
    <name type="scientific">Siminovitchia sediminis</name>
    <dbReference type="NCBI Taxonomy" id="1274353"/>
    <lineage>
        <taxon>Bacteria</taxon>
        <taxon>Bacillati</taxon>
        <taxon>Bacillota</taxon>
        <taxon>Bacilli</taxon>
        <taxon>Bacillales</taxon>
        <taxon>Bacillaceae</taxon>
        <taxon>Siminovitchia</taxon>
    </lineage>
</organism>